<feature type="transmembrane region" description="Helical" evidence="1">
    <location>
        <begin position="245"/>
        <end position="269"/>
    </location>
</feature>
<feature type="transmembrane region" description="Helical" evidence="1">
    <location>
        <begin position="20"/>
        <end position="45"/>
    </location>
</feature>
<evidence type="ECO:0000256" key="1">
    <source>
        <dbReference type="SAM" id="Phobius"/>
    </source>
</evidence>
<dbReference type="Pfam" id="PF13367">
    <property type="entry name" value="PrsW-protease"/>
    <property type="match status" value="1"/>
</dbReference>
<reference evidence="2" key="1">
    <citation type="submission" date="2023-08" db="EMBL/GenBank/DDBJ databases">
        <title>Black Yeasts Isolated from many extreme environments.</title>
        <authorList>
            <person name="Coleine C."/>
            <person name="Stajich J.E."/>
            <person name="Selbmann L."/>
        </authorList>
    </citation>
    <scope>NUCLEOTIDE SEQUENCE</scope>
    <source>
        <strain evidence="2">CCFEE 5810</strain>
    </source>
</reference>
<name>A0AAN7W924_9PEZI</name>
<evidence type="ECO:0000313" key="2">
    <source>
        <dbReference type="EMBL" id="KAK5692597.1"/>
    </source>
</evidence>
<keyword evidence="1" id="KW-0472">Membrane</keyword>
<proteinExistence type="predicted"/>
<accession>A0AAN7W924</accession>
<feature type="transmembrane region" description="Helical" evidence="1">
    <location>
        <begin position="130"/>
        <end position="151"/>
    </location>
</feature>
<feature type="transmembrane region" description="Helical" evidence="1">
    <location>
        <begin position="281"/>
        <end position="300"/>
    </location>
</feature>
<evidence type="ECO:0000313" key="3">
    <source>
        <dbReference type="Proteomes" id="UP001310594"/>
    </source>
</evidence>
<evidence type="ECO:0008006" key="4">
    <source>
        <dbReference type="Google" id="ProtNLM"/>
    </source>
</evidence>
<keyword evidence="1" id="KW-1133">Transmembrane helix</keyword>
<dbReference type="GO" id="GO:0008233">
    <property type="term" value="F:peptidase activity"/>
    <property type="evidence" value="ECO:0007669"/>
    <property type="project" value="InterPro"/>
</dbReference>
<feature type="transmembrane region" description="Helical" evidence="1">
    <location>
        <begin position="65"/>
        <end position="88"/>
    </location>
</feature>
<organism evidence="2 3">
    <name type="scientific">Elasticomyces elasticus</name>
    <dbReference type="NCBI Taxonomy" id="574655"/>
    <lineage>
        <taxon>Eukaryota</taxon>
        <taxon>Fungi</taxon>
        <taxon>Dikarya</taxon>
        <taxon>Ascomycota</taxon>
        <taxon>Pezizomycotina</taxon>
        <taxon>Dothideomycetes</taxon>
        <taxon>Dothideomycetidae</taxon>
        <taxon>Mycosphaerellales</taxon>
        <taxon>Teratosphaeriaceae</taxon>
        <taxon>Elasticomyces</taxon>
    </lineage>
</organism>
<comment type="caution">
    <text evidence="2">The sequence shown here is derived from an EMBL/GenBank/DDBJ whole genome shotgun (WGS) entry which is preliminary data.</text>
</comment>
<protein>
    <recommendedName>
        <fullName evidence="4">PrsW family intramembrane metalloprotease</fullName>
    </recommendedName>
</protein>
<feature type="transmembrane region" description="Helical" evidence="1">
    <location>
        <begin position="172"/>
        <end position="193"/>
    </location>
</feature>
<dbReference type="EMBL" id="JAVRQU010000019">
    <property type="protein sequence ID" value="KAK5692597.1"/>
    <property type="molecule type" value="Genomic_DNA"/>
</dbReference>
<dbReference type="AlphaFoldDB" id="A0AAN7W924"/>
<keyword evidence="1" id="KW-0812">Transmembrane</keyword>
<feature type="transmembrane region" description="Helical" evidence="1">
    <location>
        <begin position="213"/>
        <end position="233"/>
    </location>
</feature>
<dbReference type="Proteomes" id="UP001310594">
    <property type="component" value="Unassembled WGS sequence"/>
</dbReference>
<dbReference type="InterPro" id="IPR026898">
    <property type="entry name" value="PrsW"/>
</dbReference>
<gene>
    <name evidence="2" type="ORF">LTR97_010908</name>
</gene>
<sequence length="310" mass="34310">MSTAANIATGLRWLGMPAFLAVATIGAPLVAVAVPFVMLPTLGLLYTRRRLPESKQADLDALTYIYLGSGTIGIAAVILGQLALVWAITKPLFGDQAELYFAEFGRTTIKDLAPEQIALRARIASSWRHWVFLVAMTYCTAGFVEELFKYAPLAYLRRQYRQVSQTVIPKEVYVQYAVAAALGFCTMENIAFTRVAVQAGESGWKLALTIFERIMIGSPGHCLTAALLAINVARLGDYRTTPRNLWRILGGPIFWHGTFDFMLIAVSSLEGNVGWIHPERAWVVLSVLALAESIQLGLFWQVRRAWRSLA</sequence>